<comment type="caution">
    <text evidence="4">The sequence shown here is derived from an EMBL/GenBank/DDBJ whole genome shotgun (WGS) entry which is preliminary data.</text>
</comment>
<dbReference type="GO" id="GO:0008270">
    <property type="term" value="F:zinc ion binding"/>
    <property type="evidence" value="ECO:0007669"/>
    <property type="project" value="UniProtKB-KW"/>
</dbReference>
<keyword evidence="5" id="KW-1185">Reference proteome</keyword>
<dbReference type="Proteomes" id="UP001314205">
    <property type="component" value="Unassembled WGS sequence"/>
</dbReference>
<dbReference type="InterPro" id="IPR036875">
    <property type="entry name" value="Znf_CCHC_sf"/>
</dbReference>
<accession>A0AAV1LUT7</accession>
<evidence type="ECO:0000313" key="4">
    <source>
        <dbReference type="EMBL" id="CAK1599168.1"/>
    </source>
</evidence>
<evidence type="ECO:0000256" key="1">
    <source>
        <dbReference type="PROSITE-ProRule" id="PRU00047"/>
    </source>
</evidence>
<keyword evidence="1" id="KW-0863">Zinc-finger</keyword>
<organism evidence="4 5">
    <name type="scientific">Parnassius mnemosyne</name>
    <name type="common">clouded apollo</name>
    <dbReference type="NCBI Taxonomy" id="213953"/>
    <lineage>
        <taxon>Eukaryota</taxon>
        <taxon>Metazoa</taxon>
        <taxon>Ecdysozoa</taxon>
        <taxon>Arthropoda</taxon>
        <taxon>Hexapoda</taxon>
        <taxon>Insecta</taxon>
        <taxon>Pterygota</taxon>
        <taxon>Neoptera</taxon>
        <taxon>Endopterygota</taxon>
        <taxon>Lepidoptera</taxon>
        <taxon>Glossata</taxon>
        <taxon>Ditrysia</taxon>
        <taxon>Papilionoidea</taxon>
        <taxon>Papilionidae</taxon>
        <taxon>Parnassiinae</taxon>
        <taxon>Parnassini</taxon>
        <taxon>Parnassius</taxon>
        <taxon>Driopa</taxon>
    </lineage>
</organism>
<dbReference type="AlphaFoldDB" id="A0AAV1LUT7"/>
<dbReference type="Pfam" id="PF00098">
    <property type="entry name" value="zf-CCHC"/>
    <property type="match status" value="1"/>
</dbReference>
<evidence type="ECO:0000259" key="3">
    <source>
        <dbReference type="PROSITE" id="PS50158"/>
    </source>
</evidence>
<gene>
    <name evidence="4" type="ORF">PARMNEM_LOCUS18071</name>
</gene>
<feature type="domain" description="CCHC-type" evidence="3">
    <location>
        <begin position="174"/>
        <end position="188"/>
    </location>
</feature>
<sequence>MEEAKAKIHLADFGIETVRQKRAVTGGLLLEIKGPDCGAKADKLAAKMREVLSDLNVRINRPVKTSDVRLRDLDDAVSTLEVAAAMAEAGDCSVDDIKVGEIRRNPTSMGTCWVRCPVKAVRKITAVGRVRVGWGSARVELLEPRPMPPMHCFRCLERGHVASRCSSETNRGARCYACGEQGHRVKQCTASALKCPLCSDLGHSAGHRLGKKCMPPPKKKGRKNGEISAPTSKAATTTSVAAPSTSSAMEVAELEIRTP</sequence>
<evidence type="ECO:0000313" key="5">
    <source>
        <dbReference type="Proteomes" id="UP001314205"/>
    </source>
</evidence>
<feature type="region of interest" description="Disordered" evidence="2">
    <location>
        <begin position="209"/>
        <end position="259"/>
    </location>
</feature>
<reference evidence="4 5" key="1">
    <citation type="submission" date="2023-11" db="EMBL/GenBank/DDBJ databases">
        <authorList>
            <person name="Hedman E."/>
            <person name="Englund M."/>
            <person name="Stromberg M."/>
            <person name="Nyberg Akerstrom W."/>
            <person name="Nylinder S."/>
            <person name="Jareborg N."/>
            <person name="Kallberg Y."/>
            <person name="Kronander E."/>
        </authorList>
    </citation>
    <scope>NUCLEOTIDE SEQUENCE [LARGE SCALE GENOMIC DNA]</scope>
</reference>
<evidence type="ECO:0000256" key="2">
    <source>
        <dbReference type="SAM" id="MobiDB-lite"/>
    </source>
</evidence>
<dbReference type="GO" id="GO:0003676">
    <property type="term" value="F:nucleic acid binding"/>
    <property type="evidence" value="ECO:0007669"/>
    <property type="project" value="InterPro"/>
</dbReference>
<name>A0AAV1LUT7_9NEOP</name>
<dbReference type="EMBL" id="CAVLGL010000104">
    <property type="protein sequence ID" value="CAK1599168.1"/>
    <property type="molecule type" value="Genomic_DNA"/>
</dbReference>
<dbReference type="InterPro" id="IPR001878">
    <property type="entry name" value="Znf_CCHC"/>
</dbReference>
<protein>
    <recommendedName>
        <fullName evidence="3">CCHC-type domain-containing protein</fullName>
    </recommendedName>
</protein>
<dbReference type="Gene3D" id="4.10.60.10">
    <property type="entry name" value="Zinc finger, CCHC-type"/>
    <property type="match status" value="1"/>
</dbReference>
<feature type="compositionally biased region" description="Basic residues" evidence="2">
    <location>
        <begin position="209"/>
        <end position="222"/>
    </location>
</feature>
<feature type="compositionally biased region" description="Low complexity" evidence="2">
    <location>
        <begin position="228"/>
        <end position="248"/>
    </location>
</feature>
<dbReference type="SUPFAM" id="SSF57756">
    <property type="entry name" value="Retrovirus zinc finger-like domains"/>
    <property type="match status" value="1"/>
</dbReference>
<dbReference type="SMART" id="SM00343">
    <property type="entry name" value="ZnF_C2HC"/>
    <property type="match status" value="2"/>
</dbReference>
<proteinExistence type="predicted"/>
<dbReference type="PROSITE" id="PS50158">
    <property type="entry name" value="ZF_CCHC"/>
    <property type="match status" value="2"/>
</dbReference>
<keyword evidence="1" id="KW-0479">Metal-binding</keyword>
<feature type="domain" description="CCHC-type" evidence="3">
    <location>
        <begin position="152"/>
        <end position="165"/>
    </location>
</feature>
<keyword evidence="1" id="KW-0862">Zinc</keyword>